<feature type="region of interest" description="Disordered" evidence="2">
    <location>
        <begin position="406"/>
        <end position="436"/>
    </location>
</feature>
<dbReference type="EMBL" id="LWDF02000101">
    <property type="protein sequence ID" value="KAE8257666.1"/>
    <property type="molecule type" value="Genomic_DNA"/>
</dbReference>
<keyword evidence="5" id="KW-1185">Reference proteome</keyword>
<feature type="region of interest" description="Disordered" evidence="2">
    <location>
        <begin position="1"/>
        <end position="24"/>
    </location>
</feature>
<dbReference type="PANTHER" id="PTHR10804:SF11">
    <property type="entry name" value="PROLIFERATION-ASSOCIATED PROTEIN 2G4"/>
    <property type="match status" value="1"/>
</dbReference>
<evidence type="ECO:0000259" key="3">
    <source>
        <dbReference type="Pfam" id="PF00557"/>
    </source>
</evidence>
<gene>
    <name evidence="4" type="ORF">A4X13_0g2214</name>
</gene>
<evidence type="ECO:0000313" key="4">
    <source>
        <dbReference type="EMBL" id="KAE8257666.1"/>
    </source>
</evidence>
<dbReference type="FunFam" id="1.10.10.10:FF:000029">
    <property type="entry name" value="Proliferation-associated 2G4, a"/>
    <property type="match status" value="1"/>
</dbReference>
<organism evidence="4 5">
    <name type="scientific">Tilletia indica</name>
    <dbReference type="NCBI Taxonomy" id="43049"/>
    <lineage>
        <taxon>Eukaryota</taxon>
        <taxon>Fungi</taxon>
        <taxon>Dikarya</taxon>
        <taxon>Basidiomycota</taxon>
        <taxon>Ustilaginomycotina</taxon>
        <taxon>Exobasidiomycetes</taxon>
        <taxon>Tilletiales</taxon>
        <taxon>Tilletiaceae</taxon>
        <taxon>Tilletia</taxon>
    </lineage>
</organism>
<reference evidence="4" key="1">
    <citation type="submission" date="2016-04" db="EMBL/GenBank/DDBJ databases">
        <authorList>
            <person name="Nguyen H.D."/>
            <person name="Samba Siva P."/>
            <person name="Cullis J."/>
            <person name="Levesque C.A."/>
            <person name="Hambleton S."/>
        </authorList>
    </citation>
    <scope>NUCLEOTIDE SEQUENCE</scope>
    <source>
        <strain evidence="4">DAOMC 236416</strain>
    </source>
</reference>
<dbReference type="SUPFAM" id="SSF46785">
    <property type="entry name" value="Winged helix' DNA-binding domain"/>
    <property type="match status" value="1"/>
</dbReference>
<evidence type="ECO:0000256" key="1">
    <source>
        <dbReference type="ARBA" id="ARBA00007319"/>
    </source>
</evidence>
<dbReference type="Gene3D" id="1.10.10.10">
    <property type="entry name" value="Winged helix-like DNA-binding domain superfamily/Winged helix DNA-binding domain"/>
    <property type="match status" value="1"/>
</dbReference>
<dbReference type="AlphaFoldDB" id="A0A177TRK1"/>
<dbReference type="OrthoDB" id="5876363at2759"/>
<dbReference type="InterPro" id="IPR000994">
    <property type="entry name" value="Pept_M24"/>
</dbReference>
<protein>
    <recommendedName>
        <fullName evidence="3">Peptidase M24 domain-containing protein</fullName>
    </recommendedName>
</protein>
<feature type="compositionally biased region" description="Low complexity" evidence="2">
    <location>
        <begin position="423"/>
        <end position="436"/>
    </location>
</feature>
<evidence type="ECO:0000313" key="5">
    <source>
        <dbReference type="Proteomes" id="UP000077521"/>
    </source>
</evidence>
<dbReference type="Proteomes" id="UP000077521">
    <property type="component" value="Unassembled WGS sequence"/>
</dbReference>
<dbReference type="InterPro" id="IPR036390">
    <property type="entry name" value="WH_DNA-bd_sf"/>
</dbReference>
<dbReference type="Gene3D" id="3.90.230.10">
    <property type="entry name" value="Creatinase/methionine aminopeptidase superfamily"/>
    <property type="match status" value="1"/>
</dbReference>
<accession>A0A177TRK1</accession>
<dbReference type="InterPro" id="IPR036005">
    <property type="entry name" value="Creatinase/aminopeptidase-like"/>
</dbReference>
<feature type="domain" description="Peptidase M24" evidence="3">
    <location>
        <begin position="33"/>
        <end position="212"/>
    </location>
</feature>
<comment type="similarity">
    <text evidence="1">Belongs to the peptidase M24 family.</text>
</comment>
<dbReference type="PANTHER" id="PTHR10804">
    <property type="entry name" value="PROTEASE FAMILY M24 METHIONYL AMINOPEPTIDASE, AMINOPEPTIDASE P"/>
    <property type="match status" value="1"/>
</dbReference>
<reference evidence="4" key="2">
    <citation type="journal article" date="2019" name="IMA Fungus">
        <title>Genome sequencing and comparison of five Tilletia species to identify candidate genes for the detection of regulated species infecting wheat.</title>
        <authorList>
            <person name="Nguyen H.D.T."/>
            <person name="Sultana T."/>
            <person name="Kesanakurti P."/>
            <person name="Hambleton S."/>
        </authorList>
    </citation>
    <scope>NUCLEOTIDE SEQUENCE</scope>
    <source>
        <strain evidence="4">DAOMC 236416</strain>
    </source>
</reference>
<feature type="compositionally biased region" description="Low complexity" evidence="2">
    <location>
        <begin position="1"/>
        <end position="22"/>
    </location>
</feature>
<name>A0A177TRK1_9BASI</name>
<proteinExistence type="inferred from homology"/>
<sequence length="436" mass="45685">MSAEEPTTAPAAAPAAAAETPAQGGLDDATLTKYKNAGEIAANAIKKVINLVLTKPEVTVQELCNEGDATVASLTAAVYNKPKGIQKGSAYPTSVAINGIICNSAPLANDPLAQRALVSGDVVKIQLGAHIDGFPVVAAETVVVPSKPGPDAALDKSPEAVEGPVADALKAAHVAAELAIRLIKPGAMSIDIAKFVDRAVRDEFGLFMVEGMNSCQMEKDVIDGKKKIVFNPEPNNRPENFKLEENEVYGIDLHITTGPDGKSKPDTARTTIYKRIPAASYLLKMATSRRVFSEVSKKFGAFPFHLGALEDQKGARMGIKEAVDHGLLQAFDTLVVANDGTSTASRTADSAAAASKTITTQVSFSVVVNSKGAIRLNPEGSWYQEGKTVKSEKVVKGEEVKKLLDTPVRTSAKANKKKKKTAGEGAAEEAAPAAAA</sequence>
<dbReference type="SUPFAM" id="SSF55920">
    <property type="entry name" value="Creatinase/aminopeptidase"/>
    <property type="match status" value="1"/>
</dbReference>
<dbReference type="InterPro" id="IPR047113">
    <property type="entry name" value="PA2G4/ARX1"/>
</dbReference>
<evidence type="ECO:0000256" key="2">
    <source>
        <dbReference type="SAM" id="MobiDB-lite"/>
    </source>
</evidence>
<dbReference type="InterPro" id="IPR036388">
    <property type="entry name" value="WH-like_DNA-bd_sf"/>
</dbReference>
<dbReference type="Pfam" id="PF00557">
    <property type="entry name" value="Peptidase_M24"/>
    <property type="match status" value="1"/>
</dbReference>
<comment type="caution">
    <text evidence="4">The sequence shown here is derived from an EMBL/GenBank/DDBJ whole genome shotgun (WGS) entry which is preliminary data.</text>
</comment>